<feature type="compositionally biased region" description="Polar residues" evidence="1">
    <location>
        <begin position="107"/>
        <end position="117"/>
    </location>
</feature>
<accession>A0A4Q5J7Z4</accession>
<gene>
    <name evidence="2" type="ORF">ETU37_02325</name>
</gene>
<keyword evidence="3" id="KW-1185">Reference proteome</keyword>
<organism evidence="2 3">
    <name type="scientific">Nocardioides iriomotensis</name>
    <dbReference type="NCBI Taxonomy" id="715784"/>
    <lineage>
        <taxon>Bacteria</taxon>
        <taxon>Bacillati</taxon>
        <taxon>Actinomycetota</taxon>
        <taxon>Actinomycetes</taxon>
        <taxon>Propionibacteriales</taxon>
        <taxon>Nocardioidaceae</taxon>
        <taxon>Nocardioides</taxon>
    </lineage>
</organism>
<dbReference type="AlphaFoldDB" id="A0A4Q5J7Z4"/>
<comment type="caution">
    <text evidence="2">The sequence shown here is derived from an EMBL/GenBank/DDBJ whole genome shotgun (WGS) entry which is preliminary data.</text>
</comment>
<proteinExistence type="predicted"/>
<evidence type="ECO:0000313" key="2">
    <source>
        <dbReference type="EMBL" id="RYU14842.1"/>
    </source>
</evidence>
<evidence type="ECO:0000313" key="3">
    <source>
        <dbReference type="Proteomes" id="UP000291189"/>
    </source>
</evidence>
<feature type="region of interest" description="Disordered" evidence="1">
    <location>
        <begin position="100"/>
        <end position="123"/>
    </location>
</feature>
<dbReference type="Proteomes" id="UP000291189">
    <property type="component" value="Unassembled WGS sequence"/>
</dbReference>
<dbReference type="EMBL" id="SDPU01000009">
    <property type="protein sequence ID" value="RYU14842.1"/>
    <property type="molecule type" value="Genomic_DNA"/>
</dbReference>
<reference evidence="2 3" key="1">
    <citation type="submission" date="2019-01" db="EMBL/GenBank/DDBJ databases">
        <title>Nocardioides guangzhouensis sp. nov., an actinobacterium isolated from soil.</title>
        <authorList>
            <person name="Fu Y."/>
            <person name="Cai Y."/>
            <person name="Lin Z."/>
            <person name="Chen P."/>
        </authorList>
    </citation>
    <scope>NUCLEOTIDE SEQUENCE [LARGE SCALE GENOMIC DNA]</scope>
    <source>
        <strain evidence="2 3">NBRC 105384</strain>
    </source>
</reference>
<sequence>MRGIATIDRQPGSNTIAIWVTSASEGQPRHVNAVVIDTATDTDAVENVRSLTRCCSVLVTKGTDLDGLPIQGAPLDESDIAGLVTETETQQEVIAAAVAEHKRRTRSSSLKAPSFPTTPNPADHVPVEDTASGRAFAAANYLAAAWTAWLQTDEERRRRTTRPQTGETPWIMPEHMNSPQLARFPESFAARVHEQPLV</sequence>
<feature type="region of interest" description="Disordered" evidence="1">
    <location>
        <begin position="154"/>
        <end position="174"/>
    </location>
</feature>
<evidence type="ECO:0000256" key="1">
    <source>
        <dbReference type="SAM" id="MobiDB-lite"/>
    </source>
</evidence>
<protein>
    <submittedName>
        <fullName evidence="2">Uncharacterized protein</fullName>
    </submittedName>
</protein>
<name>A0A4Q5J7Z4_9ACTN</name>